<sequence length="79" mass="8386">MSNEWDFFTWGDGGQFGTGNGGAVGEEQVGVAGGRAVTEARRISITACCCYHGYSDMWANCRCQAGNSEAQLETLGEGR</sequence>
<gene>
    <name evidence="1" type="ORF">AKAME5_002722700</name>
</gene>
<protein>
    <submittedName>
        <fullName evidence="1">LIM domain-containing protein</fullName>
    </submittedName>
</protein>
<dbReference type="EMBL" id="BRZM01003374">
    <property type="protein sequence ID" value="GLD47822.1"/>
    <property type="molecule type" value="Genomic_DNA"/>
</dbReference>
<reference evidence="1" key="1">
    <citation type="submission" date="2022-08" db="EMBL/GenBank/DDBJ databases">
        <title>Genome sequencing of akame (Lates japonicus).</title>
        <authorList>
            <person name="Hashiguchi Y."/>
            <person name="Takahashi H."/>
        </authorList>
    </citation>
    <scope>NUCLEOTIDE SEQUENCE</scope>
    <source>
        <strain evidence="1">Kochi</strain>
    </source>
</reference>
<proteinExistence type="predicted"/>
<accession>A0AAD3QWW8</accession>
<evidence type="ECO:0000313" key="2">
    <source>
        <dbReference type="Proteomes" id="UP001279410"/>
    </source>
</evidence>
<dbReference type="Proteomes" id="UP001279410">
    <property type="component" value="Unassembled WGS sequence"/>
</dbReference>
<evidence type="ECO:0000313" key="1">
    <source>
        <dbReference type="EMBL" id="GLD47822.1"/>
    </source>
</evidence>
<comment type="caution">
    <text evidence="1">The sequence shown here is derived from an EMBL/GenBank/DDBJ whole genome shotgun (WGS) entry which is preliminary data.</text>
</comment>
<keyword evidence="2" id="KW-1185">Reference proteome</keyword>
<organism evidence="1 2">
    <name type="scientific">Lates japonicus</name>
    <name type="common">Japanese lates</name>
    <dbReference type="NCBI Taxonomy" id="270547"/>
    <lineage>
        <taxon>Eukaryota</taxon>
        <taxon>Metazoa</taxon>
        <taxon>Chordata</taxon>
        <taxon>Craniata</taxon>
        <taxon>Vertebrata</taxon>
        <taxon>Euteleostomi</taxon>
        <taxon>Actinopterygii</taxon>
        <taxon>Neopterygii</taxon>
        <taxon>Teleostei</taxon>
        <taxon>Neoteleostei</taxon>
        <taxon>Acanthomorphata</taxon>
        <taxon>Carangaria</taxon>
        <taxon>Carangaria incertae sedis</taxon>
        <taxon>Centropomidae</taxon>
        <taxon>Lates</taxon>
    </lineage>
</organism>
<dbReference type="AlphaFoldDB" id="A0AAD3QWW8"/>
<name>A0AAD3QWW8_LATJO</name>